<evidence type="ECO:0000259" key="2">
    <source>
        <dbReference type="Pfam" id="PF02721"/>
    </source>
</evidence>
<feature type="domain" description="Replication protein A OB" evidence="3">
    <location>
        <begin position="137"/>
        <end position="215"/>
    </location>
</feature>
<dbReference type="CDD" id="cd04480">
    <property type="entry name" value="RPA1_DBD_A_like"/>
    <property type="match status" value="1"/>
</dbReference>
<dbReference type="Pfam" id="PF02721">
    <property type="entry name" value="DUF223"/>
    <property type="match status" value="1"/>
</dbReference>
<dbReference type="GO" id="GO:0003677">
    <property type="term" value="F:DNA binding"/>
    <property type="evidence" value="ECO:0007669"/>
    <property type="project" value="UniProtKB-KW"/>
</dbReference>
<keyword evidence="5" id="KW-1185">Reference proteome</keyword>
<gene>
    <name evidence="4" type="ORF">CASFOL_000194</name>
</gene>
<evidence type="ECO:0008006" key="6">
    <source>
        <dbReference type="Google" id="ProtNLM"/>
    </source>
</evidence>
<sequence>MSGGMYSLFQNLNSSRNTWAVKARVVRTYFQPKFNFLEELEKFEMILHDEQDSDRIHASMRIDLYLDLKTDIQDGPVYKFKNFVVTDNKTRTRTTSNEHKLYFLMNTHVRNFEESFPRLMYNFIDFEDIIIFLKTCDDAMTDVIGVVTSYQEPSHVAGTRRFDFNLEDTEGKKIVCSLWGEYINLLLPILEKEEEKTVVVCIQFGRINDFYPNELKNSKHVSRNEGDGERGRRSF</sequence>
<dbReference type="AlphaFoldDB" id="A0ABD3EMZ3"/>
<comment type="caution">
    <text evidence="4">The sequence shown here is derived from an EMBL/GenBank/DDBJ whole genome shotgun (WGS) entry which is preliminary data.</text>
</comment>
<evidence type="ECO:0000313" key="4">
    <source>
        <dbReference type="EMBL" id="KAL3655798.1"/>
    </source>
</evidence>
<dbReference type="PANTHER" id="PTHR47165">
    <property type="entry name" value="OS03G0429900 PROTEIN"/>
    <property type="match status" value="1"/>
</dbReference>
<dbReference type="Proteomes" id="UP001632038">
    <property type="component" value="Unassembled WGS sequence"/>
</dbReference>
<dbReference type="SUPFAM" id="SSF50249">
    <property type="entry name" value="Nucleic acid-binding proteins"/>
    <property type="match status" value="2"/>
</dbReference>
<reference evidence="5" key="1">
    <citation type="journal article" date="2024" name="IScience">
        <title>Strigolactones Initiate the Formation of Haustorium-like Structures in Castilleja.</title>
        <authorList>
            <person name="Buerger M."/>
            <person name="Peterson D."/>
            <person name="Chory J."/>
        </authorList>
    </citation>
    <scope>NUCLEOTIDE SEQUENCE [LARGE SCALE GENOMIC DNA]</scope>
</reference>
<organism evidence="4 5">
    <name type="scientific">Castilleja foliolosa</name>
    <dbReference type="NCBI Taxonomy" id="1961234"/>
    <lineage>
        <taxon>Eukaryota</taxon>
        <taxon>Viridiplantae</taxon>
        <taxon>Streptophyta</taxon>
        <taxon>Embryophyta</taxon>
        <taxon>Tracheophyta</taxon>
        <taxon>Spermatophyta</taxon>
        <taxon>Magnoliopsida</taxon>
        <taxon>eudicotyledons</taxon>
        <taxon>Gunneridae</taxon>
        <taxon>Pentapetalae</taxon>
        <taxon>asterids</taxon>
        <taxon>lamiids</taxon>
        <taxon>Lamiales</taxon>
        <taxon>Orobanchaceae</taxon>
        <taxon>Pedicularideae</taxon>
        <taxon>Castillejinae</taxon>
        <taxon>Castilleja</taxon>
    </lineage>
</organism>
<dbReference type="Pfam" id="PF16900">
    <property type="entry name" value="REPA_OB_2"/>
    <property type="match status" value="1"/>
</dbReference>
<feature type="domain" description="Replication protein A 70 kDa DNA-binding subunit B/D first OB fold" evidence="2">
    <location>
        <begin position="7"/>
        <end position="110"/>
    </location>
</feature>
<dbReference type="Gene3D" id="2.40.50.140">
    <property type="entry name" value="Nucleic acid-binding proteins"/>
    <property type="match status" value="2"/>
</dbReference>
<evidence type="ECO:0000313" key="5">
    <source>
        <dbReference type="Proteomes" id="UP001632038"/>
    </source>
</evidence>
<dbReference type="EMBL" id="JAVIJP010000001">
    <property type="protein sequence ID" value="KAL3655798.1"/>
    <property type="molecule type" value="Genomic_DNA"/>
</dbReference>
<accession>A0ABD3EMZ3</accession>
<dbReference type="PANTHER" id="PTHR47165:SF4">
    <property type="entry name" value="OS03G0429900 PROTEIN"/>
    <property type="match status" value="1"/>
</dbReference>
<keyword evidence="1" id="KW-0238">DNA-binding</keyword>
<proteinExistence type="predicted"/>
<name>A0ABD3EMZ3_9LAMI</name>
<dbReference type="InterPro" id="IPR003871">
    <property type="entry name" value="RFA1B/D_OB_1st"/>
</dbReference>
<evidence type="ECO:0000259" key="3">
    <source>
        <dbReference type="Pfam" id="PF16900"/>
    </source>
</evidence>
<evidence type="ECO:0000256" key="1">
    <source>
        <dbReference type="ARBA" id="ARBA00023125"/>
    </source>
</evidence>
<dbReference type="InterPro" id="IPR012340">
    <property type="entry name" value="NA-bd_OB-fold"/>
</dbReference>
<protein>
    <recommendedName>
        <fullName evidence="6">Replication protein A</fullName>
    </recommendedName>
</protein>
<dbReference type="InterPro" id="IPR031657">
    <property type="entry name" value="REPA_OB_2"/>
</dbReference>